<proteinExistence type="predicted"/>
<sequence>MQQERFISTSVSNSTCLDVGSSSSDKGDVLPESSSTTGAERMSHSDTIFLSSKDASSLGTYLDQTSCNVLITEPGSCETYLWLARVVL</sequence>
<reference evidence="2" key="1">
    <citation type="submission" date="2020-11" db="EMBL/GenBank/DDBJ databases">
        <authorList>
            <person name="Tran Van P."/>
        </authorList>
    </citation>
    <scope>NUCLEOTIDE SEQUENCE</scope>
</reference>
<gene>
    <name evidence="2" type="ORF">TPSB3V08_LOCUS4576</name>
</gene>
<dbReference type="EMBL" id="OD002221">
    <property type="protein sequence ID" value="CAD7404598.1"/>
    <property type="molecule type" value="Genomic_DNA"/>
</dbReference>
<evidence type="ECO:0000256" key="1">
    <source>
        <dbReference type="SAM" id="MobiDB-lite"/>
    </source>
</evidence>
<protein>
    <submittedName>
        <fullName evidence="2">Uncharacterized protein</fullName>
    </submittedName>
</protein>
<name>A0A7R9CYC7_TIMPO</name>
<accession>A0A7R9CYC7</accession>
<feature type="compositionally biased region" description="Polar residues" evidence="1">
    <location>
        <begin position="1"/>
        <end position="16"/>
    </location>
</feature>
<feature type="region of interest" description="Disordered" evidence="1">
    <location>
        <begin position="1"/>
        <end position="43"/>
    </location>
</feature>
<organism evidence="2">
    <name type="scientific">Timema poppense</name>
    <name type="common">Walking stick</name>
    <dbReference type="NCBI Taxonomy" id="170557"/>
    <lineage>
        <taxon>Eukaryota</taxon>
        <taxon>Metazoa</taxon>
        <taxon>Ecdysozoa</taxon>
        <taxon>Arthropoda</taxon>
        <taxon>Hexapoda</taxon>
        <taxon>Insecta</taxon>
        <taxon>Pterygota</taxon>
        <taxon>Neoptera</taxon>
        <taxon>Polyneoptera</taxon>
        <taxon>Phasmatodea</taxon>
        <taxon>Timematodea</taxon>
        <taxon>Timematoidea</taxon>
        <taxon>Timematidae</taxon>
        <taxon>Timema</taxon>
    </lineage>
</organism>
<evidence type="ECO:0000313" key="2">
    <source>
        <dbReference type="EMBL" id="CAD7404598.1"/>
    </source>
</evidence>
<dbReference type="AlphaFoldDB" id="A0A7R9CYC7"/>